<comment type="caution">
    <text evidence="1">The sequence shown here is derived from an EMBL/GenBank/DDBJ whole genome shotgun (WGS) entry which is preliminary data.</text>
</comment>
<evidence type="ECO:0000313" key="1">
    <source>
        <dbReference type="EMBL" id="KAJ8373361.1"/>
    </source>
</evidence>
<sequence>MNTPSLLDARVRRTGLRAALALWHASPRSPGHLALLLGLRASGDRSCPLRTPSCMTCAPALRLNFTVQKRFISSELRGKWDGGDACLRPTRFGTQPNSRGFSLQPQSEKKKHATLVKPLSPSLLLFSGRWNPLSASRRGSALDNGATL</sequence>
<dbReference type="AlphaFoldDB" id="A0AAD7RE48"/>
<name>A0AAD7RE48_9TELE</name>
<dbReference type="Proteomes" id="UP001221898">
    <property type="component" value="Unassembled WGS sequence"/>
</dbReference>
<keyword evidence="2" id="KW-1185">Reference proteome</keyword>
<dbReference type="EMBL" id="JAINUG010000364">
    <property type="protein sequence ID" value="KAJ8373361.1"/>
    <property type="molecule type" value="Genomic_DNA"/>
</dbReference>
<protein>
    <submittedName>
        <fullName evidence="1">Uncharacterized protein</fullName>
    </submittedName>
</protein>
<organism evidence="1 2">
    <name type="scientific">Aldrovandia affinis</name>
    <dbReference type="NCBI Taxonomy" id="143900"/>
    <lineage>
        <taxon>Eukaryota</taxon>
        <taxon>Metazoa</taxon>
        <taxon>Chordata</taxon>
        <taxon>Craniata</taxon>
        <taxon>Vertebrata</taxon>
        <taxon>Euteleostomi</taxon>
        <taxon>Actinopterygii</taxon>
        <taxon>Neopterygii</taxon>
        <taxon>Teleostei</taxon>
        <taxon>Notacanthiformes</taxon>
        <taxon>Halosauridae</taxon>
        <taxon>Aldrovandia</taxon>
    </lineage>
</organism>
<proteinExistence type="predicted"/>
<accession>A0AAD7RE48</accession>
<evidence type="ECO:0000313" key="2">
    <source>
        <dbReference type="Proteomes" id="UP001221898"/>
    </source>
</evidence>
<reference evidence="1" key="1">
    <citation type="journal article" date="2023" name="Science">
        <title>Genome structures resolve the early diversification of teleost fishes.</title>
        <authorList>
            <person name="Parey E."/>
            <person name="Louis A."/>
            <person name="Montfort J."/>
            <person name="Bouchez O."/>
            <person name="Roques C."/>
            <person name="Iampietro C."/>
            <person name="Lluch J."/>
            <person name="Castinel A."/>
            <person name="Donnadieu C."/>
            <person name="Desvignes T."/>
            <person name="Floi Bucao C."/>
            <person name="Jouanno E."/>
            <person name="Wen M."/>
            <person name="Mejri S."/>
            <person name="Dirks R."/>
            <person name="Jansen H."/>
            <person name="Henkel C."/>
            <person name="Chen W.J."/>
            <person name="Zahm M."/>
            <person name="Cabau C."/>
            <person name="Klopp C."/>
            <person name="Thompson A.W."/>
            <person name="Robinson-Rechavi M."/>
            <person name="Braasch I."/>
            <person name="Lecointre G."/>
            <person name="Bobe J."/>
            <person name="Postlethwait J.H."/>
            <person name="Berthelot C."/>
            <person name="Roest Crollius H."/>
            <person name="Guiguen Y."/>
        </authorList>
    </citation>
    <scope>NUCLEOTIDE SEQUENCE</scope>
    <source>
        <strain evidence="1">NC1722</strain>
    </source>
</reference>
<gene>
    <name evidence="1" type="ORF">AAFF_G00266050</name>
</gene>